<evidence type="ECO:0000313" key="2">
    <source>
        <dbReference type="Proteomes" id="UP000828048"/>
    </source>
</evidence>
<dbReference type="Proteomes" id="UP000828048">
    <property type="component" value="Chromosome 3"/>
</dbReference>
<evidence type="ECO:0000313" key="1">
    <source>
        <dbReference type="EMBL" id="KAH7858647.1"/>
    </source>
</evidence>
<comment type="caution">
    <text evidence="1">The sequence shown here is derived from an EMBL/GenBank/DDBJ whole genome shotgun (WGS) entry which is preliminary data.</text>
</comment>
<proteinExistence type="predicted"/>
<gene>
    <name evidence="1" type="ORF">Vadar_026233</name>
</gene>
<protein>
    <submittedName>
        <fullName evidence="1">Uncharacterized protein</fullName>
    </submittedName>
</protein>
<reference evidence="1 2" key="1">
    <citation type="journal article" date="2021" name="Hortic Res">
        <title>High-quality reference genome and annotation aids understanding of berry development for evergreen blueberry (Vaccinium darrowii).</title>
        <authorList>
            <person name="Yu J."/>
            <person name="Hulse-Kemp A.M."/>
            <person name="Babiker E."/>
            <person name="Staton M."/>
        </authorList>
    </citation>
    <scope>NUCLEOTIDE SEQUENCE [LARGE SCALE GENOMIC DNA]</scope>
    <source>
        <strain evidence="2">cv. NJ 8807/NJ 8810</strain>
        <tissue evidence="1">Young leaf</tissue>
    </source>
</reference>
<dbReference type="EMBL" id="CM037153">
    <property type="protein sequence ID" value="KAH7858647.1"/>
    <property type="molecule type" value="Genomic_DNA"/>
</dbReference>
<accession>A0ACB7YYC8</accession>
<organism evidence="1 2">
    <name type="scientific">Vaccinium darrowii</name>
    <dbReference type="NCBI Taxonomy" id="229202"/>
    <lineage>
        <taxon>Eukaryota</taxon>
        <taxon>Viridiplantae</taxon>
        <taxon>Streptophyta</taxon>
        <taxon>Embryophyta</taxon>
        <taxon>Tracheophyta</taxon>
        <taxon>Spermatophyta</taxon>
        <taxon>Magnoliopsida</taxon>
        <taxon>eudicotyledons</taxon>
        <taxon>Gunneridae</taxon>
        <taxon>Pentapetalae</taxon>
        <taxon>asterids</taxon>
        <taxon>Ericales</taxon>
        <taxon>Ericaceae</taxon>
        <taxon>Vaccinioideae</taxon>
        <taxon>Vaccinieae</taxon>
        <taxon>Vaccinium</taxon>
    </lineage>
</organism>
<keyword evidence="2" id="KW-1185">Reference proteome</keyword>
<name>A0ACB7YYC8_9ERIC</name>
<sequence length="590" mass="68839">MELSVCRSKRRELGLQDLPSEILVDIFLKLPVKCLISMKCASKHWWAVISDPRFIELQFEKAVKNPGHLYIFFKESPPYIYLAERVSDCTEAMKIPRAALYQRIAKYQKTPAMNWSTSGGLVAILMRTENCCYICNPILGEEIKVTMGPYFGKKIFRMAWWGFGYSFSTKEYKLILFASPISKGLTQEETEVVLGAIYTLGSESWREIPEVPFTPAGCGHVDCDGTFFWLIFCDSDEEVVPRSHSIASFDIGSEEFRLWKGPNTDMDEESCRTLYLIRVGDTIGCVKMMNDRSLGIWILRDKVNEFWNMEYTFAQSRVHVLGLWMNRDLFCYEAPHFFTYDSNNKQFRAKLQLPFHEEYPDWVPHHGVIRTHVLCLISPWRTKAMGNKLIGVSARNSIGNNKCKFFFEWADLATCERGNDFGNWIVRRKMELKKNIEELPKQMEEMDFGFRVRMNQWQKMEEWYLMKMNCVIKRMNDMEAEFALKVEEWKNKEDWHGLEREEVVEKNEALELKMEEVVEKNEALKLKMDKVAARNDVLVKRNKAMQDEVKLAKLKMVVLIAMVVILVGIGIVFLGGRGMWDLHYLSLTSF</sequence>